<feature type="transmembrane region" description="Helical" evidence="2">
    <location>
        <begin position="143"/>
        <end position="165"/>
    </location>
</feature>
<dbReference type="RefSeq" id="WP_071832564.1">
    <property type="nucleotide sequence ID" value="NZ_LSRP01000076.1"/>
</dbReference>
<dbReference type="InterPro" id="IPR010331">
    <property type="entry name" value="ExoD"/>
</dbReference>
<protein>
    <submittedName>
        <fullName evidence="3">Exopolysaccharide biosynthesis protein exod</fullName>
    </submittedName>
</protein>
<keyword evidence="2" id="KW-1133">Transmembrane helix</keyword>
<dbReference type="OrthoDB" id="8550083at2"/>
<dbReference type="PIRSF" id="PIRSF033239">
    <property type="entry name" value="ExoD"/>
    <property type="match status" value="1"/>
</dbReference>
<dbReference type="PANTHER" id="PTHR41795:SF1">
    <property type="entry name" value="EXOPOLYSACCHARIDE SYNTHESIS PROTEIN"/>
    <property type="match status" value="1"/>
</dbReference>
<feature type="transmembrane region" description="Helical" evidence="2">
    <location>
        <begin position="55"/>
        <end position="84"/>
    </location>
</feature>
<keyword evidence="2" id="KW-0812">Transmembrane</keyword>
<organism evidence="3 4">
    <name type="scientific">Pararhizobium antarcticum</name>
    <dbReference type="NCBI Taxonomy" id="1798805"/>
    <lineage>
        <taxon>Bacteria</taxon>
        <taxon>Pseudomonadati</taxon>
        <taxon>Pseudomonadota</taxon>
        <taxon>Alphaproteobacteria</taxon>
        <taxon>Hyphomicrobiales</taxon>
        <taxon>Rhizobiaceae</taxon>
        <taxon>Rhizobium/Agrobacterium group</taxon>
        <taxon>Pararhizobium</taxon>
    </lineage>
</organism>
<dbReference type="Pfam" id="PF06055">
    <property type="entry name" value="ExoD"/>
    <property type="match status" value="1"/>
</dbReference>
<feature type="region of interest" description="Disordered" evidence="1">
    <location>
        <begin position="1"/>
        <end position="21"/>
    </location>
</feature>
<evidence type="ECO:0000256" key="2">
    <source>
        <dbReference type="SAM" id="Phobius"/>
    </source>
</evidence>
<feature type="transmembrane region" description="Helical" evidence="2">
    <location>
        <begin position="185"/>
        <end position="213"/>
    </location>
</feature>
<sequence>MTDTFSTGTQAKSRAHGHSDRQLSHLLRNLALNSGPKVTLRDIAVAMEDRSFGAFLVVFALPNLIPLPPGATFILGLPLIFVAWQMFASRRTRIWLPKRMGDYAFEQASFAAIVTRITPWLVRAERLVKPRAWFLGSRFCERLVGLLALILAIVIFLPIPFGNWLPAFALAIIGFAHTERDGISLLVGTTIGVGSIAIATAVVFAAGTLLSFLF</sequence>
<proteinExistence type="predicted"/>
<keyword evidence="4" id="KW-1185">Reference proteome</keyword>
<dbReference type="EMBL" id="LSRP01000076">
    <property type="protein sequence ID" value="OJF98327.1"/>
    <property type="molecule type" value="Genomic_DNA"/>
</dbReference>
<gene>
    <name evidence="3" type="ORF">AX760_14555</name>
</gene>
<evidence type="ECO:0000313" key="4">
    <source>
        <dbReference type="Proteomes" id="UP000182661"/>
    </source>
</evidence>
<name>A0A657LVD9_9HYPH</name>
<evidence type="ECO:0000313" key="3">
    <source>
        <dbReference type="EMBL" id="OJF98327.1"/>
    </source>
</evidence>
<dbReference type="Proteomes" id="UP000182661">
    <property type="component" value="Unassembled WGS sequence"/>
</dbReference>
<dbReference type="PANTHER" id="PTHR41795">
    <property type="entry name" value="EXOPOLYSACCHARIDE SYNTHESIS PROTEIN"/>
    <property type="match status" value="1"/>
</dbReference>
<evidence type="ECO:0000256" key="1">
    <source>
        <dbReference type="SAM" id="MobiDB-lite"/>
    </source>
</evidence>
<accession>A0A657LVD9</accession>
<comment type="caution">
    <text evidence="3">The sequence shown here is derived from an EMBL/GenBank/DDBJ whole genome shotgun (WGS) entry which is preliminary data.</text>
</comment>
<feature type="compositionally biased region" description="Polar residues" evidence="1">
    <location>
        <begin position="1"/>
        <end position="12"/>
    </location>
</feature>
<keyword evidence="2" id="KW-0472">Membrane</keyword>
<dbReference type="AlphaFoldDB" id="A0A657LVD9"/>
<reference evidence="3 4" key="1">
    <citation type="submission" date="2016-02" db="EMBL/GenBank/DDBJ databases">
        <title>Genome sequencing of a beta-galactosidase producing bacteria Rhizobium sp. 59.</title>
        <authorList>
            <person name="Wang D."/>
            <person name="Kot W."/>
            <person name="Qin Y."/>
            <person name="Hansen L."/>
            <person name="Naqvi K."/>
            <person name="Rensing C."/>
        </authorList>
    </citation>
    <scope>NUCLEOTIDE SEQUENCE [LARGE SCALE GENOMIC DNA]</scope>
    <source>
        <strain evidence="3 4">59</strain>
    </source>
</reference>